<reference evidence="2" key="1">
    <citation type="journal article" date="2016" name="Nature">
        <title>Genome evolution in the allotetraploid frog Xenopus laevis.</title>
        <authorList>
            <person name="Session A.M."/>
            <person name="Uno Y."/>
            <person name="Kwon T."/>
            <person name="Chapman J.A."/>
            <person name="Toyoda A."/>
            <person name="Takahashi S."/>
            <person name="Fukui A."/>
            <person name="Hikosaka A."/>
            <person name="Suzuki A."/>
            <person name="Kondo M."/>
            <person name="van Heeringen S.J."/>
            <person name="Quigley I."/>
            <person name="Heinz S."/>
            <person name="Ogino H."/>
            <person name="Ochi H."/>
            <person name="Hellsten U."/>
            <person name="Lyons J.B."/>
            <person name="Simakov O."/>
            <person name="Putnam N."/>
            <person name="Stites J."/>
            <person name="Kuroki Y."/>
            <person name="Tanaka T."/>
            <person name="Michiue T."/>
            <person name="Watanabe M."/>
            <person name="Bogdanovic O."/>
            <person name="Lister R."/>
            <person name="Georgiou G."/>
            <person name="Paranjpe S.S."/>
            <person name="van Kruijsbergen I."/>
            <person name="Shu S."/>
            <person name="Carlson J."/>
            <person name="Kinoshita T."/>
            <person name="Ohta Y."/>
            <person name="Mawaribuchi S."/>
            <person name="Jenkins J."/>
            <person name="Grimwood J."/>
            <person name="Schmutz J."/>
            <person name="Mitros T."/>
            <person name="Mozaffari S.V."/>
            <person name="Suzuki Y."/>
            <person name="Haramoto Y."/>
            <person name="Yamamoto T.S."/>
            <person name="Takagi C."/>
            <person name="Heald R."/>
            <person name="Miller K."/>
            <person name="Haudenschild C."/>
            <person name="Kitzman J."/>
            <person name="Nakayama T."/>
            <person name="Izutsu Y."/>
            <person name="Robert J."/>
            <person name="Fortriede J."/>
            <person name="Burns K."/>
            <person name="Lotay V."/>
            <person name="Karimi K."/>
            <person name="Yasuoka Y."/>
            <person name="Dichmann D.S."/>
            <person name="Flajnik M.F."/>
            <person name="Houston D.W."/>
            <person name="Shendure J."/>
            <person name="DuPasquier L."/>
            <person name="Vize P.D."/>
            <person name="Zorn A.M."/>
            <person name="Ito M."/>
            <person name="Marcotte E.M."/>
            <person name="Wallingford J.B."/>
            <person name="Ito Y."/>
            <person name="Asashima M."/>
            <person name="Ueno N."/>
            <person name="Matsuda Y."/>
            <person name="Veenstra G.J."/>
            <person name="Fujiyama A."/>
            <person name="Harland R.M."/>
            <person name="Taira M."/>
            <person name="Rokhsar D.S."/>
        </authorList>
    </citation>
    <scope>NUCLEOTIDE SEQUENCE [LARGE SCALE GENOMIC DNA]</scope>
    <source>
        <strain evidence="2">J</strain>
    </source>
</reference>
<organism evidence="1 2">
    <name type="scientific">Xenopus laevis</name>
    <name type="common">African clawed frog</name>
    <dbReference type="NCBI Taxonomy" id="8355"/>
    <lineage>
        <taxon>Eukaryota</taxon>
        <taxon>Metazoa</taxon>
        <taxon>Chordata</taxon>
        <taxon>Craniata</taxon>
        <taxon>Vertebrata</taxon>
        <taxon>Euteleostomi</taxon>
        <taxon>Amphibia</taxon>
        <taxon>Batrachia</taxon>
        <taxon>Anura</taxon>
        <taxon>Pipoidea</taxon>
        <taxon>Pipidae</taxon>
        <taxon>Xenopodinae</taxon>
        <taxon>Xenopus</taxon>
        <taxon>Xenopus</taxon>
    </lineage>
</organism>
<sequence length="82" mass="9070">MLFLMAFRLGLEDAELRLGTVLISAEDQTTSAPLTSDSVSVTLCFWEGPLTPGAQMFPISQEPAATYSFQQTHTFIYTHCTH</sequence>
<proteinExistence type="predicted"/>
<protein>
    <submittedName>
        <fullName evidence="1">Uncharacterized protein</fullName>
    </submittedName>
</protein>
<evidence type="ECO:0000313" key="1">
    <source>
        <dbReference type="EMBL" id="OCT62474.1"/>
    </source>
</evidence>
<accession>A0A974BWV4</accession>
<dbReference type="EMBL" id="CM004482">
    <property type="protein sequence ID" value="OCT62474.1"/>
    <property type="molecule type" value="Genomic_DNA"/>
</dbReference>
<name>A0A974BWV4_XENLA</name>
<dbReference type="AlphaFoldDB" id="A0A974BWV4"/>
<dbReference type="Proteomes" id="UP000694892">
    <property type="component" value="Chromosome 9_10L"/>
</dbReference>
<gene>
    <name evidence="1" type="ORF">XELAEV_18043556mg</name>
</gene>
<evidence type="ECO:0000313" key="2">
    <source>
        <dbReference type="Proteomes" id="UP000694892"/>
    </source>
</evidence>